<dbReference type="GO" id="GO:0016787">
    <property type="term" value="F:hydrolase activity"/>
    <property type="evidence" value="ECO:0007669"/>
    <property type="project" value="UniProtKB-KW"/>
</dbReference>
<dbReference type="InterPro" id="IPR057238">
    <property type="entry name" value="DUF7916"/>
</dbReference>
<evidence type="ECO:0000313" key="3">
    <source>
        <dbReference type="Proteomes" id="UP000269041"/>
    </source>
</evidence>
<evidence type="ECO:0000313" key="2">
    <source>
        <dbReference type="EMBL" id="RSD32556.1"/>
    </source>
</evidence>
<sequence length="308" mass="32921">MMKRLLDCSASDFNNMTKSDLIHAIKASEGRVLLSETISKVQPMLMGITNAELAASQGADLLLLNMFDVNNPDVIGLPKGTHPKSVIATLKQLTGRPVGVNLEAVDPEFAQKHNELWAMCSGRAATADNVNTLINMECDFIVLTGNPSNGVSNRAITESLKQIRAQLKNDILIIAGKMHGAGVISEGSKTLVTSLDISQFASCGADVVLLPAPGTVPGMSESYVSSLIEKAHSHNVLAMTTIGTSQEGADSETIRRIALMSKMAGADLHHIGDTGYTGIALPENIRNYSIAIRGVRHTYSRMARSILR</sequence>
<evidence type="ECO:0000259" key="1">
    <source>
        <dbReference type="Pfam" id="PF25509"/>
    </source>
</evidence>
<feature type="domain" description="DUF7916" evidence="1">
    <location>
        <begin position="6"/>
        <end position="308"/>
    </location>
</feature>
<gene>
    <name evidence="2" type="ORF">EJA03_03020</name>
</gene>
<organism evidence="2 3">
    <name type="scientific">Vibrio pectenicida</name>
    <dbReference type="NCBI Taxonomy" id="62763"/>
    <lineage>
        <taxon>Bacteria</taxon>
        <taxon>Pseudomonadati</taxon>
        <taxon>Pseudomonadota</taxon>
        <taxon>Gammaproteobacteria</taxon>
        <taxon>Vibrionales</taxon>
        <taxon>Vibrionaceae</taxon>
        <taxon>Vibrio</taxon>
    </lineage>
</organism>
<proteinExistence type="predicted"/>
<dbReference type="Pfam" id="PF25509">
    <property type="entry name" value="DUF7916"/>
    <property type="match status" value="1"/>
</dbReference>
<dbReference type="OrthoDB" id="5581965at2"/>
<name>A0A3R9L417_9VIBR</name>
<accession>A0A3R9L417</accession>
<protein>
    <submittedName>
        <fullName evidence="2">Haloacid dehalogenase-like hydrolase</fullName>
    </submittedName>
</protein>
<dbReference type="SUPFAM" id="SSF51395">
    <property type="entry name" value="FMN-linked oxidoreductases"/>
    <property type="match status" value="1"/>
</dbReference>
<comment type="caution">
    <text evidence="2">The sequence shown here is derived from an EMBL/GenBank/DDBJ whole genome shotgun (WGS) entry which is preliminary data.</text>
</comment>
<dbReference type="AlphaFoldDB" id="A0A3R9L417"/>
<reference evidence="2 3" key="1">
    <citation type="submission" date="2018-12" db="EMBL/GenBank/DDBJ databases">
        <title>Genomic taxonomy of the Vibrionaceae family.</title>
        <authorList>
            <person name="Gomez-Gil B."/>
            <person name="Enciso-Ibarra K."/>
        </authorList>
    </citation>
    <scope>NUCLEOTIDE SEQUENCE [LARGE SCALE GENOMIC DNA]</scope>
    <source>
        <strain evidence="2 3">CAIM 594</strain>
    </source>
</reference>
<dbReference type="EMBL" id="RSFA01000007">
    <property type="protein sequence ID" value="RSD32556.1"/>
    <property type="molecule type" value="Genomic_DNA"/>
</dbReference>
<keyword evidence="2" id="KW-0378">Hydrolase</keyword>
<dbReference type="Proteomes" id="UP000269041">
    <property type="component" value="Unassembled WGS sequence"/>
</dbReference>
<keyword evidence="3" id="KW-1185">Reference proteome</keyword>